<comment type="caution">
    <text evidence="2">The sequence shown here is derived from an EMBL/GenBank/DDBJ whole genome shotgun (WGS) entry which is preliminary data.</text>
</comment>
<dbReference type="Proteomes" id="UP000278440">
    <property type="component" value="Unassembled WGS sequence"/>
</dbReference>
<evidence type="ECO:0000313" key="3">
    <source>
        <dbReference type="Proteomes" id="UP000278440"/>
    </source>
</evidence>
<dbReference type="InterPro" id="IPR024078">
    <property type="entry name" value="LmbE-like_dom_sf"/>
</dbReference>
<sequence>MRPTPPPPTRRTVVAFHAHPDDEALLTSGTMARAAAEGHRVVLVVATDGGLGLAASEYGGEGSGEGSGGGRAADLGDTRLSELRASADALGVARVETLGYADSGLGPELHPDPPGRVRFVRADPAEAAGRLAGILREERADVLLHYEPNGGYGHRDHRRVHEVGTLAARQAGTPRALQATVPRDTICRAIDLAAKVYRFPPEFDRSSFDTAFSARSEITHRISVRRHIRAKRASMRAHVSQASADGGADRTLAAFLRIPRPLYDLVFGREWYVDAAARPGDPVRRDIFEGLPPRDGTR</sequence>
<dbReference type="PANTHER" id="PTHR12993:SF26">
    <property type="entry name" value="1D-MYO-INOSITOL 2-ACETAMIDO-2-DEOXY-ALPHA-D-GLUCOPYRANOSIDE DEACETYLASE"/>
    <property type="match status" value="1"/>
</dbReference>
<accession>A0A495XZN1</accession>
<proteinExistence type="predicted"/>
<dbReference type="AlphaFoldDB" id="A0A495XZN1"/>
<dbReference type="RefSeq" id="WP_121032481.1">
    <property type="nucleotide sequence ID" value="NZ_RBXT01000001.1"/>
</dbReference>
<dbReference type="Gene3D" id="3.40.50.10320">
    <property type="entry name" value="LmbE-like"/>
    <property type="match status" value="1"/>
</dbReference>
<evidence type="ECO:0000313" key="2">
    <source>
        <dbReference type="EMBL" id="RKT78334.1"/>
    </source>
</evidence>
<gene>
    <name evidence="2" type="ORF">DFJ68_1778</name>
</gene>
<name>A0A495XZN1_9MICO</name>
<evidence type="ECO:0000256" key="1">
    <source>
        <dbReference type="ARBA" id="ARBA00022833"/>
    </source>
</evidence>
<dbReference type="InterPro" id="IPR003737">
    <property type="entry name" value="GlcNAc_PI_deacetylase-related"/>
</dbReference>
<dbReference type="GO" id="GO:0016811">
    <property type="term" value="F:hydrolase activity, acting on carbon-nitrogen (but not peptide) bonds, in linear amides"/>
    <property type="evidence" value="ECO:0007669"/>
    <property type="project" value="TreeGrafter"/>
</dbReference>
<reference evidence="2 3" key="1">
    <citation type="submission" date="2018-10" db="EMBL/GenBank/DDBJ databases">
        <title>Sequencing the genomes of 1000 actinobacteria strains.</title>
        <authorList>
            <person name="Klenk H.-P."/>
        </authorList>
    </citation>
    <scope>NUCLEOTIDE SEQUENCE [LARGE SCALE GENOMIC DNA]</scope>
    <source>
        <strain evidence="2 3">DSM 44267</strain>
    </source>
</reference>
<dbReference type="OrthoDB" id="158614at2"/>
<dbReference type="Pfam" id="PF02585">
    <property type="entry name" value="PIG-L"/>
    <property type="match status" value="1"/>
</dbReference>
<organism evidence="2 3">
    <name type="scientific">Terracoccus luteus</name>
    <dbReference type="NCBI Taxonomy" id="53356"/>
    <lineage>
        <taxon>Bacteria</taxon>
        <taxon>Bacillati</taxon>
        <taxon>Actinomycetota</taxon>
        <taxon>Actinomycetes</taxon>
        <taxon>Micrococcales</taxon>
        <taxon>Intrasporangiaceae</taxon>
        <taxon>Terracoccus</taxon>
    </lineage>
</organism>
<dbReference type="GO" id="GO:0016137">
    <property type="term" value="P:glycoside metabolic process"/>
    <property type="evidence" value="ECO:0007669"/>
    <property type="project" value="UniProtKB-ARBA"/>
</dbReference>
<dbReference type="PANTHER" id="PTHR12993">
    <property type="entry name" value="N-ACETYLGLUCOSAMINYL-PHOSPHATIDYLINOSITOL DE-N-ACETYLASE-RELATED"/>
    <property type="match status" value="1"/>
</dbReference>
<protein>
    <submittedName>
        <fullName evidence="2">LmbE family N-acetylglucosaminyl deacetylase</fullName>
    </submittedName>
</protein>
<dbReference type="EMBL" id="RBXT01000001">
    <property type="protein sequence ID" value="RKT78334.1"/>
    <property type="molecule type" value="Genomic_DNA"/>
</dbReference>
<keyword evidence="1" id="KW-0862">Zinc</keyword>
<dbReference type="SUPFAM" id="SSF102588">
    <property type="entry name" value="LmbE-like"/>
    <property type="match status" value="1"/>
</dbReference>
<keyword evidence="3" id="KW-1185">Reference proteome</keyword>